<keyword evidence="3 4" id="KW-0687">Ribonucleoprotein</keyword>
<sequence>MLRRKQRPIRGLKCQFCQSGKNPDYKEVEALKNYISDRGKIISRTRTGICAKHQRRLAREIKRARYLALLPFVTKV</sequence>
<evidence type="ECO:0000313" key="6">
    <source>
        <dbReference type="EMBL" id="PJC28144.1"/>
    </source>
</evidence>
<dbReference type="HAMAP" id="MF_00270">
    <property type="entry name" value="Ribosomal_bS18"/>
    <property type="match status" value="1"/>
</dbReference>
<dbReference type="PANTHER" id="PTHR13479:SF40">
    <property type="entry name" value="SMALL RIBOSOMAL SUBUNIT PROTEIN BS18M"/>
    <property type="match status" value="1"/>
</dbReference>
<evidence type="ECO:0000313" key="7">
    <source>
        <dbReference type="Proteomes" id="UP000229816"/>
    </source>
</evidence>
<comment type="subunit">
    <text evidence="4">Part of the 30S ribosomal subunit. Forms a tight heterodimer with protein bS6.</text>
</comment>
<dbReference type="EMBL" id="PFSF01000035">
    <property type="protein sequence ID" value="PJC28144.1"/>
    <property type="molecule type" value="Genomic_DNA"/>
</dbReference>
<evidence type="ECO:0000256" key="5">
    <source>
        <dbReference type="RuleBase" id="RU003910"/>
    </source>
</evidence>
<gene>
    <name evidence="4 6" type="primary">rpsR</name>
    <name evidence="6" type="ORF">CO054_01710</name>
</gene>
<evidence type="ECO:0000256" key="4">
    <source>
        <dbReference type="HAMAP-Rule" id="MF_00270"/>
    </source>
</evidence>
<keyword evidence="4" id="KW-0699">rRNA-binding</keyword>
<proteinExistence type="inferred from homology"/>
<dbReference type="GO" id="GO:0003735">
    <property type="term" value="F:structural constituent of ribosome"/>
    <property type="evidence" value="ECO:0007669"/>
    <property type="project" value="InterPro"/>
</dbReference>
<keyword evidence="2 4" id="KW-0689">Ribosomal protein</keyword>
<evidence type="ECO:0000256" key="3">
    <source>
        <dbReference type="ARBA" id="ARBA00023274"/>
    </source>
</evidence>
<dbReference type="GO" id="GO:0006412">
    <property type="term" value="P:translation"/>
    <property type="evidence" value="ECO:0007669"/>
    <property type="project" value="UniProtKB-UniRule"/>
</dbReference>
<dbReference type="AlphaFoldDB" id="A0A2M8ESP2"/>
<dbReference type="PRINTS" id="PR00974">
    <property type="entry name" value="RIBOSOMALS18"/>
</dbReference>
<dbReference type="Gene3D" id="4.10.640.10">
    <property type="entry name" value="Ribosomal protein S18"/>
    <property type="match status" value="1"/>
</dbReference>
<evidence type="ECO:0000256" key="1">
    <source>
        <dbReference type="ARBA" id="ARBA00005589"/>
    </source>
</evidence>
<dbReference type="GO" id="GO:0022627">
    <property type="term" value="C:cytosolic small ribosomal subunit"/>
    <property type="evidence" value="ECO:0007669"/>
    <property type="project" value="TreeGrafter"/>
</dbReference>
<comment type="caution">
    <text evidence="6">The sequence shown here is derived from an EMBL/GenBank/DDBJ whole genome shotgun (WGS) entry which is preliminary data.</text>
</comment>
<dbReference type="Proteomes" id="UP000229816">
    <property type="component" value="Unassembled WGS sequence"/>
</dbReference>
<accession>A0A2M8ESP2</accession>
<dbReference type="InterPro" id="IPR036870">
    <property type="entry name" value="Ribosomal_bS18_sf"/>
</dbReference>
<organism evidence="6 7">
    <name type="scientific">Candidatus Shapirobacteria bacterium CG_4_9_14_0_2_um_filter_39_11</name>
    <dbReference type="NCBI Taxonomy" id="1974478"/>
    <lineage>
        <taxon>Bacteria</taxon>
        <taxon>Candidatus Shapironibacteriota</taxon>
    </lineage>
</organism>
<comment type="function">
    <text evidence="4">Binds as a heterodimer with protein bS6 to the central domain of the 16S rRNA, where it helps stabilize the platform of the 30S subunit.</text>
</comment>
<dbReference type="GO" id="GO:0070181">
    <property type="term" value="F:small ribosomal subunit rRNA binding"/>
    <property type="evidence" value="ECO:0007669"/>
    <property type="project" value="TreeGrafter"/>
</dbReference>
<dbReference type="Pfam" id="PF01084">
    <property type="entry name" value="Ribosomal_S18"/>
    <property type="match status" value="1"/>
</dbReference>
<name>A0A2M8ESP2_9BACT</name>
<dbReference type="InterPro" id="IPR001648">
    <property type="entry name" value="Ribosomal_bS18"/>
</dbReference>
<dbReference type="SUPFAM" id="SSF46911">
    <property type="entry name" value="Ribosomal protein S18"/>
    <property type="match status" value="1"/>
</dbReference>
<dbReference type="PANTHER" id="PTHR13479">
    <property type="entry name" value="30S RIBOSOMAL PROTEIN S18"/>
    <property type="match status" value="1"/>
</dbReference>
<reference evidence="7" key="1">
    <citation type="submission" date="2017-09" db="EMBL/GenBank/DDBJ databases">
        <title>Depth-based differentiation of microbial function through sediment-hosted aquifers and enrichment of novel symbionts in the deep terrestrial subsurface.</title>
        <authorList>
            <person name="Probst A.J."/>
            <person name="Ladd B."/>
            <person name="Jarett J.K."/>
            <person name="Geller-Mcgrath D.E."/>
            <person name="Sieber C.M.K."/>
            <person name="Emerson J.B."/>
            <person name="Anantharaman K."/>
            <person name="Thomas B.C."/>
            <person name="Malmstrom R."/>
            <person name="Stieglmeier M."/>
            <person name="Klingl A."/>
            <person name="Woyke T."/>
            <person name="Ryan C.M."/>
            <person name="Banfield J.F."/>
        </authorList>
    </citation>
    <scope>NUCLEOTIDE SEQUENCE [LARGE SCALE GENOMIC DNA]</scope>
</reference>
<evidence type="ECO:0000256" key="2">
    <source>
        <dbReference type="ARBA" id="ARBA00022980"/>
    </source>
</evidence>
<keyword evidence="4" id="KW-0694">RNA-binding</keyword>
<dbReference type="NCBIfam" id="TIGR00165">
    <property type="entry name" value="S18"/>
    <property type="match status" value="1"/>
</dbReference>
<comment type="similarity">
    <text evidence="1 4 5">Belongs to the bacterial ribosomal protein bS18 family.</text>
</comment>
<protein>
    <recommendedName>
        <fullName evidence="4">Small ribosomal subunit protein bS18</fullName>
    </recommendedName>
</protein>